<comment type="caution">
    <text evidence="3">The sequence shown here is derived from an EMBL/GenBank/DDBJ whole genome shotgun (WGS) entry which is preliminary data.</text>
</comment>
<feature type="domain" description="AAA" evidence="1">
    <location>
        <begin position="76"/>
        <end position="182"/>
    </location>
</feature>
<organism evidence="3 4">
    <name type="scientific">Xiamenia xianingshaonis</name>
    <dbReference type="NCBI Taxonomy" id="2682776"/>
    <lineage>
        <taxon>Bacteria</taxon>
        <taxon>Bacillati</taxon>
        <taxon>Actinomycetota</taxon>
        <taxon>Coriobacteriia</taxon>
        <taxon>Eggerthellales</taxon>
        <taxon>Eggerthellaceae</taxon>
        <taxon>Xiamenia</taxon>
    </lineage>
</organism>
<dbReference type="Pfam" id="PF13635">
    <property type="entry name" value="DUF4143"/>
    <property type="match status" value="1"/>
</dbReference>
<protein>
    <submittedName>
        <fullName evidence="3">DUF4143 domain-containing protein</fullName>
    </submittedName>
</protein>
<sequence length="472" mass="50987">MNSAFLQRPRPTRLCLILCFLLKKSSVSYYDNPLDAMCPQRRSGMQQGSLKPAGYLPRICDAQVSKVLDLFGAVEIAGPMWCGKTWTSLSFGESVTRLGRDAVKRIVEADPTTALLGKSPHVVDEWQDVPGVWDAVRDAVDEDGRPGRFILTGSSSLKKDAVSHSGAGRIAKLRMSTMTLLETGESSGAVSLSGLFDGRFEPILVQQTLEPLAKAICRGGWPALQQVPRSSSAYLDAYLDAVFDVSFPKRGLDSSVAWSVARSLARNAGTAAKLQTVASDAFGGEPSEAEKNAVSRYISAFESLYLVQPVSGWDAPIRSKSRLRTKPKRYFADPSLAASLLQADAARLLSDGQLFGLLFESLCIHDLTVYASAVPGAPLDPLHYYRDSDGLEVDAVIELRDGRWAALEVKLGENKVPDGVRALTRLRKKVAANPAARNPDPSFMAVIVGAGEMARRDVESGVYVIPLTALGI</sequence>
<evidence type="ECO:0000313" key="4">
    <source>
        <dbReference type="Proteomes" id="UP000636394"/>
    </source>
</evidence>
<gene>
    <name evidence="3" type="ORF">GMI68_04310</name>
</gene>
<dbReference type="InterPro" id="IPR025420">
    <property type="entry name" value="DUF4143"/>
</dbReference>
<name>A0ABX0IIY4_9ACTN</name>
<dbReference type="Pfam" id="PF13173">
    <property type="entry name" value="AAA_14"/>
    <property type="match status" value="1"/>
</dbReference>
<evidence type="ECO:0000259" key="1">
    <source>
        <dbReference type="Pfam" id="PF13173"/>
    </source>
</evidence>
<dbReference type="Proteomes" id="UP000636394">
    <property type="component" value="Unassembled WGS sequence"/>
</dbReference>
<evidence type="ECO:0000259" key="2">
    <source>
        <dbReference type="Pfam" id="PF13635"/>
    </source>
</evidence>
<dbReference type="PANTHER" id="PTHR43566">
    <property type="entry name" value="CONSERVED PROTEIN"/>
    <property type="match status" value="1"/>
</dbReference>
<dbReference type="PANTHER" id="PTHR43566:SF2">
    <property type="entry name" value="DUF4143 DOMAIN-CONTAINING PROTEIN"/>
    <property type="match status" value="1"/>
</dbReference>
<dbReference type="EMBL" id="WPCR01000005">
    <property type="protein sequence ID" value="NHM13992.1"/>
    <property type="molecule type" value="Genomic_DNA"/>
</dbReference>
<proteinExistence type="predicted"/>
<reference evidence="3 4" key="1">
    <citation type="submission" date="2019-11" db="EMBL/GenBank/DDBJ databases">
        <title>Eggerthellaceae novel genus isolated from the rectal contents of marmort.</title>
        <authorList>
            <person name="Zhang G."/>
        </authorList>
    </citation>
    <scope>NUCLEOTIDE SEQUENCE [LARGE SCALE GENOMIC DNA]</scope>
    <source>
        <strain evidence="4">zg-886</strain>
    </source>
</reference>
<keyword evidence="4" id="KW-1185">Reference proteome</keyword>
<accession>A0ABX0IIY4</accession>
<evidence type="ECO:0000313" key="3">
    <source>
        <dbReference type="EMBL" id="NHM13992.1"/>
    </source>
</evidence>
<feature type="domain" description="DUF4143" evidence="2">
    <location>
        <begin position="260"/>
        <end position="411"/>
    </location>
</feature>
<dbReference type="InterPro" id="IPR041682">
    <property type="entry name" value="AAA_14"/>
</dbReference>